<accession>A0A542ZUH5</accession>
<organism evidence="1 2">
    <name type="scientific">Rarobacter faecitabidus</name>
    <dbReference type="NCBI Taxonomy" id="13243"/>
    <lineage>
        <taxon>Bacteria</taxon>
        <taxon>Bacillati</taxon>
        <taxon>Actinomycetota</taxon>
        <taxon>Actinomycetes</taxon>
        <taxon>Micrococcales</taxon>
        <taxon>Rarobacteraceae</taxon>
        <taxon>Rarobacter</taxon>
    </lineage>
</organism>
<evidence type="ECO:0000313" key="1">
    <source>
        <dbReference type="EMBL" id="TQL63949.1"/>
    </source>
</evidence>
<name>A0A542ZUH5_RARFA</name>
<dbReference type="Proteomes" id="UP000315389">
    <property type="component" value="Unassembled WGS sequence"/>
</dbReference>
<protein>
    <submittedName>
        <fullName evidence="1">Nucleoside-diphosphate-sugar epimerase</fullName>
    </submittedName>
</protein>
<proteinExistence type="predicted"/>
<dbReference type="AlphaFoldDB" id="A0A542ZUH5"/>
<dbReference type="Gene3D" id="3.40.50.720">
    <property type="entry name" value="NAD(P)-binding Rossmann-like Domain"/>
    <property type="match status" value="1"/>
</dbReference>
<dbReference type="SUPFAM" id="SSF51735">
    <property type="entry name" value="NAD(P)-binding Rossmann-fold domains"/>
    <property type="match status" value="1"/>
</dbReference>
<dbReference type="EMBL" id="VFOS01000001">
    <property type="protein sequence ID" value="TQL63949.1"/>
    <property type="molecule type" value="Genomic_DNA"/>
</dbReference>
<comment type="caution">
    <text evidence="1">The sequence shown here is derived from an EMBL/GenBank/DDBJ whole genome shotgun (WGS) entry which is preliminary data.</text>
</comment>
<dbReference type="OrthoDB" id="9795501at2"/>
<keyword evidence="2" id="KW-1185">Reference proteome</keyword>
<gene>
    <name evidence="1" type="ORF">FB461_0428</name>
</gene>
<sequence length="326" mass="34150">MGAGPIAVHLRNALSLEREAGRPGAERVLVVVLDPGDFRDVLTTPPALRRERIAQGVTEAVSRGGALGVKHLIAVSSAAVCGAWWARPEISEDDPITTQGDLGWSGDVAHSEAMLEQALDAGGLAGARVTIVRAAPIVGQGVDTLITRHFEVPRLLQLRGSDKRWQFLHIDDLVGAVQVVADEGLVGIVTAGAVRPLGPFAGDPDAETTQTVASIAGRRTVALTQDRAMSIANKLHQAGILAAPASDLAYAVYPWVVRSDTLLRAGWRPRYSTAECVRLMMADYSWRAGMAGGLLRGRSLAAIGAAGAMVALAGTVAATRRTRGVG</sequence>
<dbReference type="InterPro" id="IPR036291">
    <property type="entry name" value="NAD(P)-bd_dom_sf"/>
</dbReference>
<reference evidence="1 2" key="1">
    <citation type="submission" date="2019-06" db="EMBL/GenBank/DDBJ databases">
        <title>Sequencing the genomes of 1000 actinobacteria strains.</title>
        <authorList>
            <person name="Klenk H.-P."/>
        </authorList>
    </citation>
    <scope>NUCLEOTIDE SEQUENCE [LARGE SCALE GENOMIC DNA]</scope>
    <source>
        <strain evidence="1 2">DSM 4813</strain>
    </source>
</reference>
<evidence type="ECO:0000313" key="2">
    <source>
        <dbReference type="Proteomes" id="UP000315389"/>
    </source>
</evidence>
<dbReference type="RefSeq" id="WP_142118527.1">
    <property type="nucleotide sequence ID" value="NZ_BAAASV010000002.1"/>
</dbReference>